<dbReference type="Pfam" id="PF02866">
    <property type="entry name" value="Ldh_1_C"/>
    <property type="match status" value="1"/>
</dbReference>
<dbReference type="EC" id="1.1.1.37" evidence="6"/>
<proteinExistence type="inferred from homology"/>
<comment type="catalytic activity">
    <reaction evidence="5">
        <text>(S)-lactate + NAD(+) = pyruvate + NADH + H(+)</text>
        <dbReference type="Rhea" id="RHEA:23444"/>
        <dbReference type="ChEBI" id="CHEBI:15361"/>
        <dbReference type="ChEBI" id="CHEBI:15378"/>
        <dbReference type="ChEBI" id="CHEBI:16651"/>
        <dbReference type="ChEBI" id="CHEBI:57540"/>
        <dbReference type="ChEBI" id="CHEBI:57945"/>
        <dbReference type="EC" id="1.1.1.27"/>
    </reaction>
</comment>
<accession>A0A2K8NB92</accession>
<evidence type="ECO:0000259" key="10">
    <source>
        <dbReference type="Pfam" id="PF00056"/>
    </source>
</evidence>
<dbReference type="InterPro" id="IPR015955">
    <property type="entry name" value="Lactate_DH/Glyco_Ohase_4_C"/>
</dbReference>
<evidence type="ECO:0000256" key="8">
    <source>
        <dbReference type="PIRSR" id="PIRSR000102-2"/>
    </source>
</evidence>
<dbReference type="GO" id="GO:0006099">
    <property type="term" value="P:tricarboxylic acid cycle"/>
    <property type="evidence" value="ECO:0007669"/>
    <property type="project" value="UniProtKB-UniRule"/>
</dbReference>
<dbReference type="AlphaFoldDB" id="A0A2K8NB92"/>
<feature type="binding site" evidence="6 9">
    <location>
        <position position="34"/>
    </location>
    <ligand>
        <name>NAD(+)</name>
        <dbReference type="ChEBI" id="CHEBI:57540"/>
    </ligand>
</feature>
<dbReference type="OrthoDB" id="9802969at2"/>
<dbReference type="KEGG" id="kyr:CVV65_12955"/>
<dbReference type="GO" id="GO:0006089">
    <property type="term" value="P:lactate metabolic process"/>
    <property type="evidence" value="ECO:0007669"/>
    <property type="project" value="TreeGrafter"/>
</dbReference>
<dbReference type="GO" id="GO:0004459">
    <property type="term" value="F:L-lactate dehydrogenase (NAD+) activity"/>
    <property type="evidence" value="ECO:0007669"/>
    <property type="project" value="UniProtKB-EC"/>
</dbReference>
<dbReference type="HAMAP" id="MF_00487">
    <property type="entry name" value="Malate_dehydrog_3"/>
    <property type="match status" value="1"/>
</dbReference>
<dbReference type="InterPro" id="IPR011275">
    <property type="entry name" value="Malate_DH_type3"/>
</dbReference>
<dbReference type="PANTHER" id="PTHR43128">
    <property type="entry name" value="L-2-HYDROXYCARBOXYLATE DEHYDROGENASE (NAD(P)(+))"/>
    <property type="match status" value="1"/>
</dbReference>
<evidence type="ECO:0000256" key="4">
    <source>
        <dbReference type="ARBA" id="ARBA00023027"/>
    </source>
</evidence>
<evidence type="ECO:0000256" key="5">
    <source>
        <dbReference type="ARBA" id="ARBA00049258"/>
    </source>
</evidence>
<feature type="binding site" evidence="6 8">
    <location>
        <position position="121"/>
    </location>
    <ligand>
        <name>substrate</name>
    </ligand>
</feature>
<dbReference type="InterPro" id="IPR001236">
    <property type="entry name" value="Lactate/malate_DH_N"/>
</dbReference>
<evidence type="ECO:0000256" key="1">
    <source>
        <dbReference type="ARBA" id="ARBA00006054"/>
    </source>
</evidence>
<dbReference type="Proteomes" id="UP000231932">
    <property type="component" value="Chromosome"/>
</dbReference>
<evidence type="ECO:0000256" key="7">
    <source>
        <dbReference type="PIRSR" id="PIRSR000102-1"/>
    </source>
</evidence>
<dbReference type="Pfam" id="PF00056">
    <property type="entry name" value="Ldh_1_N"/>
    <property type="match status" value="1"/>
</dbReference>
<feature type="active site" description="Proton acceptor" evidence="6 7">
    <location>
        <position position="176"/>
    </location>
</feature>
<dbReference type="Gene3D" id="3.40.50.720">
    <property type="entry name" value="NAD(P)-binding Rossmann-like Domain"/>
    <property type="match status" value="1"/>
</dbReference>
<comment type="similarity">
    <text evidence="1">Belongs to the LDH/MDH superfamily. LDH family.</text>
</comment>
<keyword evidence="4 6" id="KW-0520">NAD</keyword>
<evidence type="ECO:0000256" key="2">
    <source>
        <dbReference type="ARBA" id="ARBA00022532"/>
    </source>
</evidence>
<feature type="binding site" evidence="6 8">
    <location>
        <position position="89"/>
    </location>
    <ligand>
        <name>substrate</name>
    </ligand>
</feature>
<dbReference type="InterPro" id="IPR022383">
    <property type="entry name" value="Lactate/malate_DH_C"/>
</dbReference>
<feature type="binding site" evidence="6 8">
    <location>
        <position position="83"/>
    </location>
    <ligand>
        <name>substrate</name>
    </ligand>
</feature>
<feature type="domain" description="Lactate/malate dehydrogenase N-terminal" evidence="10">
    <location>
        <begin position="5"/>
        <end position="143"/>
    </location>
</feature>
<feature type="binding site" evidence="6 9">
    <location>
        <begin position="119"/>
        <end position="121"/>
    </location>
    <ligand>
        <name>NAD(+)</name>
        <dbReference type="ChEBI" id="CHEBI:57540"/>
    </ligand>
</feature>
<evidence type="ECO:0000256" key="6">
    <source>
        <dbReference type="HAMAP-Rule" id="MF_00487"/>
    </source>
</evidence>
<gene>
    <name evidence="6 12" type="primary">mdh</name>
    <name evidence="12" type="ORF">CVV65_12955</name>
</gene>
<dbReference type="InterPro" id="IPR036291">
    <property type="entry name" value="NAD(P)-bd_dom_sf"/>
</dbReference>
<sequence>MRRRKITVIGAGNVGAAVAHGLLVKGLGNVVLMDVVEGLAAGKALDLLQSGPVEGWAYDVKGTAHYRDTADSDVVVITAGVARRPGMSREDLTATNARIVWEAAKQAAAYSPRAHIVVVSNPLDVMCYIALRASGFPPNRVYGQSGVLDSSRFRTFIAQELGVAGEDVHAYVLGGHGDEMVPLVRYAYVGCVPVDHLIPQTRLREIVERTKRGGAEIVSLLKQGSAYYAPAASTVQMVQSVLEDRKRILPMSVYLNGQYGLSDIYFGVPAVLGGDGVERMIELNLDDGELAALNRSAETIRRAVAAARDHLKSEGVWC</sequence>
<name>A0A2K8NB92_9BACL</name>
<keyword evidence="3 6" id="KW-0560">Oxidoreductase</keyword>
<evidence type="ECO:0000259" key="11">
    <source>
        <dbReference type="Pfam" id="PF02866"/>
    </source>
</evidence>
<feature type="binding site" evidence="6 9">
    <location>
        <begin position="10"/>
        <end position="15"/>
    </location>
    <ligand>
        <name>NAD(+)</name>
        <dbReference type="ChEBI" id="CHEBI:57540"/>
    </ligand>
</feature>
<comment type="function">
    <text evidence="6">Catalyzes the reversible oxidation of malate to oxaloacetate.</text>
</comment>
<dbReference type="NCBIfam" id="NF004863">
    <property type="entry name" value="PRK06223.1"/>
    <property type="match status" value="1"/>
</dbReference>
<organism evidence="12 13">
    <name type="scientific">Kyrpidia spormannii</name>
    <dbReference type="NCBI Taxonomy" id="2055160"/>
    <lineage>
        <taxon>Bacteria</taxon>
        <taxon>Bacillati</taxon>
        <taxon>Bacillota</taxon>
        <taxon>Bacilli</taxon>
        <taxon>Bacillales</taxon>
        <taxon>Alicyclobacillaceae</taxon>
        <taxon>Kyrpidia</taxon>
    </lineage>
</organism>
<dbReference type="PIRSF" id="PIRSF000102">
    <property type="entry name" value="Lac_mal_DH"/>
    <property type="match status" value="1"/>
</dbReference>
<comment type="catalytic activity">
    <reaction evidence="6">
        <text>(S)-malate + NAD(+) = oxaloacetate + NADH + H(+)</text>
        <dbReference type="Rhea" id="RHEA:21432"/>
        <dbReference type="ChEBI" id="CHEBI:15378"/>
        <dbReference type="ChEBI" id="CHEBI:15589"/>
        <dbReference type="ChEBI" id="CHEBI:16452"/>
        <dbReference type="ChEBI" id="CHEBI:57540"/>
        <dbReference type="ChEBI" id="CHEBI:57945"/>
        <dbReference type="EC" id="1.1.1.37"/>
    </reaction>
</comment>
<dbReference type="RefSeq" id="WP_100668480.1">
    <property type="nucleotide sequence ID" value="NZ_CP024955.1"/>
</dbReference>
<feature type="binding site" evidence="6 8">
    <location>
        <position position="152"/>
    </location>
    <ligand>
        <name>substrate</name>
    </ligand>
</feature>
<dbReference type="EMBL" id="CP024955">
    <property type="protein sequence ID" value="ATY85722.1"/>
    <property type="molecule type" value="Genomic_DNA"/>
</dbReference>
<protein>
    <recommendedName>
        <fullName evidence="6">Malate dehydrogenase</fullName>
        <ecNumber evidence="6">1.1.1.37</ecNumber>
    </recommendedName>
</protein>
<evidence type="ECO:0000313" key="13">
    <source>
        <dbReference type="Proteomes" id="UP000231932"/>
    </source>
</evidence>
<dbReference type="CDD" id="cd01339">
    <property type="entry name" value="LDH-like_MDH"/>
    <property type="match status" value="1"/>
</dbReference>
<evidence type="ECO:0000313" key="12">
    <source>
        <dbReference type="EMBL" id="ATY85722.1"/>
    </source>
</evidence>
<evidence type="ECO:0000256" key="9">
    <source>
        <dbReference type="PIRSR" id="PIRSR000102-3"/>
    </source>
</evidence>
<dbReference type="PANTHER" id="PTHR43128:SF16">
    <property type="entry name" value="L-LACTATE DEHYDROGENASE"/>
    <property type="match status" value="1"/>
</dbReference>
<dbReference type="InterPro" id="IPR001557">
    <property type="entry name" value="L-lactate/malate_DH"/>
</dbReference>
<dbReference type="PRINTS" id="PR00086">
    <property type="entry name" value="LLDHDRGNASE"/>
</dbReference>
<dbReference type="NCBIfam" id="TIGR01763">
    <property type="entry name" value="MalateDH_bact"/>
    <property type="match status" value="1"/>
</dbReference>
<dbReference type="Gene3D" id="3.90.110.10">
    <property type="entry name" value="Lactate dehydrogenase/glycoside hydrolase, family 4, C-terminal"/>
    <property type="match status" value="1"/>
</dbReference>
<dbReference type="GO" id="GO:0030060">
    <property type="term" value="F:L-malate dehydrogenase (NAD+) activity"/>
    <property type="evidence" value="ECO:0007669"/>
    <property type="project" value="UniProtKB-UniRule"/>
</dbReference>
<evidence type="ECO:0000256" key="3">
    <source>
        <dbReference type="ARBA" id="ARBA00023002"/>
    </source>
</evidence>
<reference evidence="13" key="1">
    <citation type="submission" date="2017-11" db="EMBL/GenBank/DDBJ databases">
        <title>Complete Genome Sequence of Kyrpidia sp. Strain EA-1, a thermophilic, hydrogen-oxidizing Bacterium, isolated from the Azores.</title>
        <authorList>
            <person name="Reiner J.E."/>
            <person name="Lapp C.J."/>
            <person name="Bunk B."/>
            <person name="Gescher J."/>
        </authorList>
    </citation>
    <scope>NUCLEOTIDE SEQUENCE [LARGE SCALE GENOMIC DNA]</scope>
    <source>
        <strain evidence="13">EA-1</strain>
    </source>
</reference>
<feature type="binding site" evidence="6 9">
    <location>
        <position position="96"/>
    </location>
    <ligand>
        <name>NAD(+)</name>
        <dbReference type="ChEBI" id="CHEBI:57540"/>
    </ligand>
</feature>
<comment type="similarity">
    <text evidence="6">Belongs to the LDH/MDH superfamily. MDH type 3 family.</text>
</comment>
<keyword evidence="2 6" id="KW-0816">Tricarboxylic acid cycle</keyword>
<dbReference type="SUPFAM" id="SSF56327">
    <property type="entry name" value="LDH C-terminal domain-like"/>
    <property type="match status" value="1"/>
</dbReference>
<dbReference type="FunFam" id="3.40.50.720:FF:000018">
    <property type="entry name" value="Malate dehydrogenase"/>
    <property type="match status" value="1"/>
</dbReference>
<dbReference type="FunFam" id="3.90.110.10:FF:000004">
    <property type="entry name" value="Malate dehydrogenase"/>
    <property type="match status" value="1"/>
</dbReference>
<keyword evidence="13" id="KW-1185">Reference proteome</keyword>
<feature type="domain" description="Lactate/malate dehydrogenase C-terminal" evidence="11">
    <location>
        <begin position="148"/>
        <end position="305"/>
    </location>
</feature>
<dbReference type="SUPFAM" id="SSF51735">
    <property type="entry name" value="NAD(P)-binding Rossmann-fold domains"/>
    <property type="match status" value="1"/>
</dbReference>